<feature type="compositionally biased region" description="Basic and acidic residues" evidence="10">
    <location>
        <begin position="431"/>
        <end position="471"/>
    </location>
</feature>
<evidence type="ECO:0000256" key="5">
    <source>
        <dbReference type="ARBA" id="ARBA00022840"/>
    </source>
</evidence>
<evidence type="ECO:0000256" key="6">
    <source>
        <dbReference type="ARBA" id="ARBA00022884"/>
    </source>
</evidence>
<dbReference type="PROSITE" id="PS00039">
    <property type="entry name" value="DEAD_ATP_HELICASE"/>
    <property type="match status" value="1"/>
</dbReference>
<dbReference type="CDD" id="cd18787">
    <property type="entry name" value="SF2_C_DEAD"/>
    <property type="match status" value="1"/>
</dbReference>
<proteinExistence type="inferred from homology"/>
<evidence type="ECO:0000256" key="2">
    <source>
        <dbReference type="ARBA" id="ARBA00022741"/>
    </source>
</evidence>
<dbReference type="EC" id="3.6.4.13" evidence="1"/>
<dbReference type="GO" id="GO:0003724">
    <property type="term" value="F:RNA helicase activity"/>
    <property type="evidence" value="ECO:0007669"/>
    <property type="project" value="UniProtKB-EC"/>
</dbReference>
<keyword evidence="6" id="KW-0694">RNA-binding</keyword>
<feature type="short sequence motif" description="Q motif" evidence="8">
    <location>
        <begin position="50"/>
        <end position="78"/>
    </location>
</feature>
<dbReference type="PROSITE" id="PS51195">
    <property type="entry name" value="Q_MOTIF"/>
    <property type="match status" value="1"/>
</dbReference>
<dbReference type="OMA" id="STMPKFE"/>
<evidence type="ECO:0000256" key="10">
    <source>
        <dbReference type="SAM" id="MobiDB-lite"/>
    </source>
</evidence>
<dbReference type="Pfam" id="PF00271">
    <property type="entry name" value="Helicase_C"/>
    <property type="match status" value="1"/>
</dbReference>
<feature type="domain" description="Helicase ATP-binding" evidence="11">
    <location>
        <begin position="81"/>
        <end position="256"/>
    </location>
</feature>
<dbReference type="Ensembl" id="ENSNBRT00000001266.1">
    <property type="protein sequence ID" value="ENSNBRP00000001207.1"/>
    <property type="gene ID" value="ENSNBRG00000001026.1"/>
</dbReference>
<dbReference type="GO" id="GO:0005524">
    <property type="term" value="F:ATP binding"/>
    <property type="evidence" value="ECO:0007669"/>
    <property type="project" value="UniProtKB-KW"/>
</dbReference>
<evidence type="ECO:0000259" key="13">
    <source>
        <dbReference type="PROSITE" id="PS51195"/>
    </source>
</evidence>
<dbReference type="GO" id="GO:0001556">
    <property type="term" value="P:oocyte maturation"/>
    <property type="evidence" value="ECO:0007669"/>
    <property type="project" value="Ensembl"/>
</dbReference>
<feature type="region of interest" description="Disordered" evidence="10">
    <location>
        <begin position="428"/>
        <end position="577"/>
    </location>
</feature>
<evidence type="ECO:0000256" key="9">
    <source>
        <dbReference type="RuleBase" id="RU000492"/>
    </source>
</evidence>
<evidence type="ECO:0000256" key="8">
    <source>
        <dbReference type="PROSITE-ProRule" id="PRU00552"/>
    </source>
</evidence>
<dbReference type="InterPro" id="IPR014014">
    <property type="entry name" value="RNA_helicase_DEAD_Q_motif"/>
</dbReference>
<sequence>MCSALHVLEVMQLVVTTDLIFPHSLQPEVEQYRRSKTITVKGRDCPNPIMKFHEASFPSYVMDVINKQNWTEPTPIQAQGWPLALSGMDMVGIAQTGSGKTLAYLLPAIVHINHQPFLERGDGPICLVLAPTRELAQQVQQVAAEYGRASRLKSTCIYGGAPKGPQIRDLERGVEICIATPGRLIDFLEAGKTNLRRCTYLVLDEADRMLDMGFEPQIRKIVDQIRPDRQTLMWSATWPKEVRQLAEDFLKEYVQINIGALQLSANHNILQIVDVCNDGEKENKLIRLLEEIMSEKENKTIIFVETKRRCDDLTRRMRRDGWPAMGIHGDKSQQERDWVLNEFKYGKAPILIATDVASRGLDVEDVKFVINFDYPNNSEDYIHRIGRTARSQKTGTAYTFFTPNNMRQAGDLVSVLREANQAINPKLLQMAEDRGGRSRGGRGGDYRDNHRDRYSSGRRDFGNFRDRDNRGFDNGPAKSYGMSSQNGGYGGNNGNGFNGGSYNGNGQSNFSSNQTGSFVGQNNFQGQQFGAGKAVAPNGVSHPPFPFPQGQAPPPPQQQQHPPPSLVPYPMPPQFSQ</sequence>
<comment type="similarity">
    <text evidence="9">Belongs to the DEAD box helicase family.</text>
</comment>
<dbReference type="SUPFAM" id="SSF52540">
    <property type="entry name" value="P-loop containing nucleoside triphosphate hydrolases"/>
    <property type="match status" value="1"/>
</dbReference>
<dbReference type="GO" id="GO:0003730">
    <property type="term" value="F:mRNA 3'-UTR binding"/>
    <property type="evidence" value="ECO:0007669"/>
    <property type="project" value="Ensembl"/>
</dbReference>
<dbReference type="InterPro" id="IPR011545">
    <property type="entry name" value="DEAD/DEAH_box_helicase_dom"/>
</dbReference>
<dbReference type="Bgee" id="ENSNBRG00000001026">
    <property type="expression patterns" value="Expressed in blood and 8 other cell types or tissues"/>
</dbReference>
<dbReference type="PROSITE" id="PS51194">
    <property type="entry name" value="HELICASE_CTER"/>
    <property type="match status" value="1"/>
</dbReference>
<feature type="compositionally biased region" description="Low complexity" evidence="10">
    <location>
        <begin position="504"/>
        <end position="536"/>
    </location>
</feature>
<dbReference type="PANTHER" id="PTHR47958">
    <property type="entry name" value="ATP-DEPENDENT RNA HELICASE DBP3"/>
    <property type="match status" value="1"/>
</dbReference>
<accession>A0A3Q4G569</accession>
<dbReference type="InterPro" id="IPR027417">
    <property type="entry name" value="P-loop_NTPase"/>
</dbReference>
<keyword evidence="3 9" id="KW-0378">Hydrolase</keyword>
<feature type="compositionally biased region" description="Low complexity" evidence="10">
    <location>
        <begin position="472"/>
        <end position="486"/>
    </location>
</feature>
<dbReference type="SMART" id="SM00490">
    <property type="entry name" value="HELICc"/>
    <property type="match status" value="1"/>
</dbReference>
<evidence type="ECO:0000259" key="12">
    <source>
        <dbReference type="PROSITE" id="PS51194"/>
    </source>
</evidence>
<dbReference type="InterPro" id="IPR014001">
    <property type="entry name" value="Helicase_ATP-bd"/>
</dbReference>
<feature type="compositionally biased region" description="Gly residues" evidence="10">
    <location>
        <begin position="487"/>
        <end position="503"/>
    </location>
</feature>
<evidence type="ECO:0000313" key="14">
    <source>
        <dbReference type="Ensembl" id="ENSNBRP00000001198.1"/>
    </source>
</evidence>
<dbReference type="GeneTree" id="ENSGT00940000154705"/>
<dbReference type="SMART" id="SM00487">
    <property type="entry name" value="DEXDc"/>
    <property type="match status" value="1"/>
</dbReference>
<evidence type="ECO:0000256" key="3">
    <source>
        <dbReference type="ARBA" id="ARBA00022801"/>
    </source>
</evidence>
<feature type="domain" description="DEAD-box RNA helicase Q" evidence="13">
    <location>
        <begin position="50"/>
        <end position="78"/>
    </location>
</feature>
<dbReference type="FunFam" id="3.40.50.300:FF:000008">
    <property type="entry name" value="ATP-dependent RNA helicase RhlB"/>
    <property type="match status" value="1"/>
</dbReference>
<dbReference type="InterPro" id="IPR001650">
    <property type="entry name" value="Helicase_C-like"/>
</dbReference>
<evidence type="ECO:0000259" key="11">
    <source>
        <dbReference type="PROSITE" id="PS51192"/>
    </source>
</evidence>
<feature type="compositionally biased region" description="Pro residues" evidence="10">
    <location>
        <begin position="543"/>
        <end position="577"/>
    </location>
</feature>
<evidence type="ECO:0000256" key="4">
    <source>
        <dbReference type="ARBA" id="ARBA00022806"/>
    </source>
</evidence>
<dbReference type="STRING" id="32507.ENSNBRP00000001198"/>
<dbReference type="Proteomes" id="UP000261580">
    <property type="component" value="Unassembled WGS sequence"/>
</dbReference>
<keyword evidence="5 9" id="KW-0067">ATP-binding</keyword>
<keyword evidence="15" id="KW-1185">Reference proteome</keyword>
<dbReference type="Ensembl" id="ENSNBRT00000001257.1">
    <property type="protein sequence ID" value="ENSNBRP00000001198.1"/>
    <property type="gene ID" value="ENSNBRG00000001026.1"/>
</dbReference>
<evidence type="ECO:0000256" key="7">
    <source>
        <dbReference type="ARBA" id="ARBA00047984"/>
    </source>
</evidence>
<reference evidence="14" key="1">
    <citation type="submission" date="2025-05" db="UniProtKB">
        <authorList>
            <consortium name="Ensembl"/>
        </authorList>
    </citation>
    <scope>IDENTIFICATION</scope>
</reference>
<keyword evidence="4 9" id="KW-0347">Helicase</keyword>
<dbReference type="GO" id="GO:0016787">
    <property type="term" value="F:hydrolase activity"/>
    <property type="evidence" value="ECO:0007669"/>
    <property type="project" value="UniProtKB-KW"/>
</dbReference>
<dbReference type="PROSITE" id="PS51192">
    <property type="entry name" value="HELICASE_ATP_BIND_1"/>
    <property type="match status" value="1"/>
</dbReference>
<dbReference type="Gene3D" id="3.40.50.300">
    <property type="entry name" value="P-loop containing nucleotide triphosphate hydrolases"/>
    <property type="match status" value="2"/>
</dbReference>
<name>A0A3Q4G569_NEOBR</name>
<dbReference type="Pfam" id="PF00270">
    <property type="entry name" value="DEAD"/>
    <property type="match status" value="1"/>
</dbReference>
<feature type="domain" description="Helicase C-terminal" evidence="12">
    <location>
        <begin position="284"/>
        <end position="431"/>
    </location>
</feature>
<keyword evidence="2 9" id="KW-0547">Nucleotide-binding</keyword>
<evidence type="ECO:0000256" key="1">
    <source>
        <dbReference type="ARBA" id="ARBA00012552"/>
    </source>
</evidence>
<comment type="catalytic activity">
    <reaction evidence="7">
        <text>ATP + H2O = ADP + phosphate + H(+)</text>
        <dbReference type="Rhea" id="RHEA:13065"/>
        <dbReference type="ChEBI" id="CHEBI:15377"/>
        <dbReference type="ChEBI" id="CHEBI:15378"/>
        <dbReference type="ChEBI" id="CHEBI:30616"/>
        <dbReference type="ChEBI" id="CHEBI:43474"/>
        <dbReference type="ChEBI" id="CHEBI:456216"/>
        <dbReference type="EC" id="3.6.4.13"/>
    </reaction>
</comment>
<dbReference type="FunFam" id="3.40.50.300:FF:000079">
    <property type="entry name" value="probable ATP-dependent RNA helicase DDX17"/>
    <property type="match status" value="1"/>
</dbReference>
<organism evidence="14 15">
    <name type="scientific">Neolamprologus brichardi</name>
    <name type="common">Fairy cichlid</name>
    <name type="synonym">Lamprologus brichardi</name>
    <dbReference type="NCBI Taxonomy" id="32507"/>
    <lineage>
        <taxon>Eukaryota</taxon>
        <taxon>Metazoa</taxon>
        <taxon>Chordata</taxon>
        <taxon>Craniata</taxon>
        <taxon>Vertebrata</taxon>
        <taxon>Euteleostomi</taxon>
        <taxon>Actinopterygii</taxon>
        <taxon>Neopterygii</taxon>
        <taxon>Teleostei</taxon>
        <taxon>Neoteleostei</taxon>
        <taxon>Acanthomorphata</taxon>
        <taxon>Ovalentaria</taxon>
        <taxon>Cichlomorphae</taxon>
        <taxon>Cichliformes</taxon>
        <taxon>Cichlidae</taxon>
        <taxon>African cichlids</taxon>
        <taxon>Pseudocrenilabrinae</taxon>
        <taxon>Lamprologini</taxon>
        <taxon>Neolamprologus</taxon>
    </lineage>
</organism>
<dbReference type="InterPro" id="IPR000629">
    <property type="entry name" value="RNA-helicase_DEAD-box_CS"/>
</dbReference>
<dbReference type="AlphaFoldDB" id="A0A3Q4G569"/>
<evidence type="ECO:0000313" key="15">
    <source>
        <dbReference type="Proteomes" id="UP000261580"/>
    </source>
</evidence>
<protein>
    <recommendedName>
        <fullName evidence="1">RNA helicase</fullName>
        <ecNumber evidence="1">3.6.4.13</ecNumber>
    </recommendedName>
</protein>